<name>A0A1I8FR03_9PLAT</name>
<protein>
    <submittedName>
        <fullName evidence="3">Sushi domain-containing protein</fullName>
    </submittedName>
</protein>
<feature type="compositionally biased region" description="Low complexity" evidence="1">
    <location>
        <begin position="919"/>
        <end position="935"/>
    </location>
</feature>
<sequence>EITSASFCVDGRAHPFFDHANDACGGVPDAAVAGAKSSIEEAQLLYQFYIDAGRCVCSEPYAVRGHREVDIVERRWSPASDRARNQSPRPVPSLDREACALSWQLWRGHTATMCQGNYCTNFWPRRCWRRLQPRPRTGAGTGGSLPQKDSLTELLSEAALLPKWLMVKPLGVDKTSCDNPPAYSLGYLSSTVTYNSSDYIVDLVQRQLNFAPNSAPSTALQQHQLHLPRNARALKSQCRQGASGLSWPAGADLQAWRLLTKFDENLHPGSAISNEITLPRVRMDVLGSNLCQLDQCAGVCDEKSDGRTKLLRRAGAAHPAKLYLNQDESIDATCVKAPRPGYFNIHPTISIACKLWRTTLPPWSIATAMKTNQSAEWLPFLNASVYPPGSQVMVNCSAYTNELVSETIFCNDSGSWLLMQNSSGAATREFGEHIKCIQYSPCPRNESRLNASGLEILREEWSEWSNVTDNQQYLAPNASLIHCNYRVCESVFDQFPPLSTPRGMRTNMSDEWLPFYNASFYPPGSQVLVNCTTIQHLSQIIICNDTGNWVPVQLSKLSPSMDCRSVLGWFGGRLAHLRCPLSTATTNRLTWEDSALSCSDRVCPPVFDQLPQFSVATGLKLNQSAEWQPYFNSSIYPPGSQVMVNCTTDEQVSEIIFCNSTGDWVPMQFSQEDNGNLSLCIGKHINCLLTTEPPDTTFDRQTDIRPDTTSDRARHEHPTRQTRPPIRARRQTRHPAAPARDGHQHSGLREVETIADGTITRNETTITGDAELRLLRGVGQHHGLVFHDFQSDHSIGDVRELQHDLVWQLAGAAALLALPGRRAEWPLPDTPTGGCWTLPCPRILHGCRARRSRRRRSGGTQPRATAPATLDGFVDGGLDQRPAQLAIGAELLAARQPSDSAAQTRRRRCRRTDQQPGASSSSSSSSGSVSHSVSSRGRPWWRPRQHDGPRWLWCSGHSQRIFPDGRWQRRRPAAMPGSRRRRCWRRQRRVQLTQVGPRAPARSAARARWSSRRPPAHEVGRGVQAGAPAVPEDQRQARAAAAPASPAAAGRHPACRGGAAGRRLGPRASRPRARRAGGTRNWKRGSSSTPSSDNGGSSRAASSAKAPTAENSACRGLRAGCPLRNVGHDEAGKLLAVSRKSGELRVDFALGELDQFL</sequence>
<feature type="region of interest" description="Disordered" evidence="1">
    <location>
        <begin position="965"/>
        <end position="1113"/>
    </location>
</feature>
<evidence type="ECO:0000313" key="2">
    <source>
        <dbReference type="Proteomes" id="UP000095280"/>
    </source>
</evidence>
<feature type="compositionally biased region" description="Low complexity" evidence="1">
    <location>
        <begin position="1037"/>
        <end position="1068"/>
    </location>
</feature>
<proteinExistence type="predicted"/>
<accession>A0A1I8FR03</accession>
<feature type="region of interest" description="Disordered" evidence="1">
    <location>
        <begin position="895"/>
        <end position="942"/>
    </location>
</feature>
<feature type="compositionally biased region" description="Basic and acidic residues" evidence="1">
    <location>
        <begin position="697"/>
        <end position="719"/>
    </location>
</feature>
<feature type="region of interest" description="Disordered" evidence="1">
    <location>
        <begin position="849"/>
        <end position="877"/>
    </location>
</feature>
<evidence type="ECO:0000313" key="3">
    <source>
        <dbReference type="WBParaSite" id="maker-unitig_44981-snap-gene-0.2-mRNA-1"/>
    </source>
</evidence>
<dbReference type="AlphaFoldDB" id="A0A1I8FR03"/>
<evidence type="ECO:0000256" key="1">
    <source>
        <dbReference type="SAM" id="MobiDB-lite"/>
    </source>
</evidence>
<keyword evidence="2" id="KW-1185">Reference proteome</keyword>
<dbReference type="WBParaSite" id="maker-unitig_44981-snap-gene-0.2-mRNA-1">
    <property type="protein sequence ID" value="maker-unitig_44981-snap-gene-0.2-mRNA-1"/>
    <property type="gene ID" value="maker-unitig_44981-snap-gene-0.2"/>
</dbReference>
<reference evidence="3" key="1">
    <citation type="submission" date="2016-11" db="UniProtKB">
        <authorList>
            <consortium name="WormBaseParasite"/>
        </authorList>
    </citation>
    <scope>IDENTIFICATION</scope>
</reference>
<dbReference type="Proteomes" id="UP000095280">
    <property type="component" value="Unplaced"/>
</dbReference>
<feature type="region of interest" description="Disordered" evidence="1">
    <location>
        <begin position="692"/>
        <end position="745"/>
    </location>
</feature>
<feature type="compositionally biased region" description="Low complexity" evidence="1">
    <location>
        <begin position="1085"/>
        <end position="1109"/>
    </location>
</feature>
<organism evidence="2 3">
    <name type="scientific">Macrostomum lignano</name>
    <dbReference type="NCBI Taxonomy" id="282301"/>
    <lineage>
        <taxon>Eukaryota</taxon>
        <taxon>Metazoa</taxon>
        <taxon>Spiralia</taxon>
        <taxon>Lophotrochozoa</taxon>
        <taxon>Platyhelminthes</taxon>
        <taxon>Rhabditophora</taxon>
        <taxon>Macrostomorpha</taxon>
        <taxon>Macrostomida</taxon>
        <taxon>Macrostomidae</taxon>
        <taxon>Macrostomum</taxon>
    </lineage>
</organism>
<feature type="compositionally biased region" description="Low complexity" evidence="1">
    <location>
        <begin position="997"/>
        <end position="1008"/>
    </location>
</feature>
<feature type="compositionally biased region" description="Basic residues" evidence="1">
    <location>
        <begin position="1069"/>
        <end position="1083"/>
    </location>
</feature>
<feature type="compositionally biased region" description="Basic residues" evidence="1">
    <location>
        <begin position="968"/>
        <end position="989"/>
    </location>
</feature>